<organism evidence="10 11">
    <name type="scientific">Emergencia timonensis</name>
    <dbReference type="NCBI Taxonomy" id="1776384"/>
    <lineage>
        <taxon>Bacteria</taxon>
        <taxon>Bacillati</taxon>
        <taxon>Bacillota</taxon>
        <taxon>Clostridia</taxon>
        <taxon>Peptostreptococcales</taxon>
        <taxon>Anaerovoracaceae</taxon>
        <taxon>Emergencia</taxon>
    </lineage>
</organism>
<evidence type="ECO:0000256" key="4">
    <source>
        <dbReference type="ARBA" id="ARBA00022519"/>
    </source>
</evidence>
<dbReference type="AlphaFoldDB" id="A0A415E4Q8"/>
<feature type="transmembrane region" description="Helical" evidence="8">
    <location>
        <begin position="378"/>
        <end position="401"/>
    </location>
</feature>
<keyword evidence="11" id="KW-1185">Reference proteome</keyword>
<evidence type="ECO:0000256" key="1">
    <source>
        <dbReference type="ARBA" id="ARBA00004429"/>
    </source>
</evidence>
<evidence type="ECO:0000313" key="10">
    <source>
        <dbReference type="EMBL" id="RHJ88637.1"/>
    </source>
</evidence>
<dbReference type="InterPro" id="IPR003004">
    <property type="entry name" value="GspF/PilC"/>
</dbReference>
<gene>
    <name evidence="10" type="ORF">DW099_09680</name>
</gene>
<dbReference type="InterPro" id="IPR042094">
    <property type="entry name" value="T2SS_GspF_sf"/>
</dbReference>
<keyword evidence="6 8" id="KW-1133">Transmembrane helix</keyword>
<dbReference type="RefSeq" id="WP_118335342.1">
    <property type="nucleotide sequence ID" value="NZ_AP025567.1"/>
</dbReference>
<keyword evidence="7 8" id="KW-0472">Membrane</keyword>
<dbReference type="PANTHER" id="PTHR30012:SF0">
    <property type="entry name" value="TYPE II SECRETION SYSTEM PROTEIN F-RELATED"/>
    <property type="match status" value="1"/>
</dbReference>
<reference evidence="10 11" key="1">
    <citation type="submission" date="2018-08" db="EMBL/GenBank/DDBJ databases">
        <title>A genome reference for cultivated species of the human gut microbiota.</title>
        <authorList>
            <person name="Zou Y."/>
            <person name="Xue W."/>
            <person name="Luo G."/>
        </authorList>
    </citation>
    <scope>NUCLEOTIDE SEQUENCE [LARGE SCALE GENOMIC DNA]</scope>
    <source>
        <strain evidence="10 11">AM07-24</strain>
    </source>
</reference>
<feature type="domain" description="Type II secretion system protein GspF" evidence="9">
    <location>
        <begin position="275"/>
        <end position="396"/>
    </location>
</feature>
<keyword evidence="5 8" id="KW-0812">Transmembrane</keyword>
<keyword evidence="4" id="KW-0997">Cell inner membrane</keyword>
<comment type="caution">
    <text evidence="10">The sequence shown here is derived from an EMBL/GenBank/DDBJ whole genome shotgun (WGS) entry which is preliminary data.</text>
</comment>
<evidence type="ECO:0000256" key="6">
    <source>
        <dbReference type="ARBA" id="ARBA00022989"/>
    </source>
</evidence>
<proteinExistence type="inferred from homology"/>
<comment type="subcellular location">
    <subcellularLocation>
        <location evidence="1">Cell inner membrane</location>
        <topology evidence="1">Multi-pass membrane protein</topology>
    </subcellularLocation>
</comment>
<evidence type="ECO:0000259" key="9">
    <source>
        <dbReference type="Pfam" id="PF00482"/>
    </source>
</evidence>
<dbReference type="InterPro" id="IPR018076">
    <property type="entry name" value="T2SS_GspF_dom"/>
</dbReference>
<dbReference type="STRING" id="1776384.GCA_900086585_04297"/>
<keyword evidence="3" id="KW-1003">Cell membrane</keyword>
<dbReference type="OrthoDB" id="9805682at2"/>
<evidence type="ECO:0000256" key="7">
    <source>
        <dbReference type="ARBA" id="ARBA00023136"/>
    </source>
</evidence>
<name>A0A415E4Q8_9FIRM</name>
<dbReference type="PRINTS" id="PR00812">
    <property type="entry name" value="BCTERIALGSPF"/>
</dbReference>
<evidence type="ECO:0000256" key="3">
    <source>
        <dbReference type="ARBA" id="ARBA00022475"/>
    </source>
</evidence>
<feature type="domain" description="Type II secretion system protein GspF" evidence="9">
    <location>
        <begin position="72"/>
        <end position="194"/>
    </location>
</feature>
<feature type="transmembrane region" description="Helical" evidence="8">
    <location>
        <begin position="171"/>
        <end position="193"/>
    </location>
</feature>
<evidence type="ECO:0000256" key="2">
    <source>
        <dbReference type="ARBA" id="ARBA00005745"/>
    </source>
</evidence>
<dbReference type="PANTHER" id="PTHR30012">
    <property type="entry name" value="GENERAL SECRETION PATHWAY PROTEIN"/>
    <property type="match status" value="1"/>
</dbReference>
<evidence type="ECO:0000256" key="5">
    <source>
        <dbReference type="ARBA" id="ARBA00022692"/>
    </source>
</evidence>
<feature type="transmembrane region" description="Helical" evidence="8">
    <location>
        <begin position="224"/>
        <end position="243"/>
    </location>
</feature>
<evidence type="ECO:0000313" key="11">
    <source>
        <dbReference type="Proteomes" id="UP000284841"/>
    </source>
</evidence>
<protein>
    <submittedName>
        <fullName evidence="10">Type II secretion system F family protein</fullName>
    </submittedName>
</protein>
<dbReference type="FunFam" id="1.20.81.30:FF:000001">
    <property type="entry name" value="Type II secretion system protein F"/>
    <property type="match status" value="1"/>
</dbReference>
<dbReference type="EMBL" id="QRMS01000002">
    <property type="protein sequence ID" value="RHJ88637.1"/>
    <property type="molecule type" value="Genomic_DNA"/>
</dbReference>
<comment type="similarity">
    <text evidence="2">Belongs to the GSP F family.</text>
</comment>
<dbReference type="Gene3D" id="1.20.81.30">
    <property type="entry name" value="Type II secretion system (T2SS), domain F"/>
    <property type="match status" value="2"/>
</dbReference>
<dbReference type="GO" id="GO:0005886">
    <property type="term" value="C:plasma membrane"/>
    <property type="evidence" value="ECO:0007669"/>
    <property type="project" value="UniProtKB-SubCell"/>
</dbReference>
<evidence type="ECO:0000256" key="8">
    <source>
        <dbReference type="SAM" id="Phobius"/>
    </source>
</evidence>
<dbReference type="Pfam" id="PF00482">
    <property type="entry name" value="T2SSF"/>
    <property type="match status" value="2"/>
</dbReference>
<dbReference type="Proteomes" id="UP000284841">
    <property type="component" value="Unassembled WGS sequence"/>
</dbReference>
<sequence length="404" mass="44743">MVTYQYRAVTEDGVKTRGVVQAVDEYAAVEKIKATCPIVTKITPVKEGGINDILQMEVGHSKINTKALSVMCSQFAIILKSGVSISKCMEMIAEQTQDKRLRKMLFSAADDVAEGNSIAKSFEKNCKELPITFIETVRAGEHSGTLEHSFETLEKYYEKTYRTSQKVKRAMSYPIFVICVAVVVLIIVMAKVVPSLAETFVDLDGEMPGITKVMIAMSTFFGKYWLYIIGALIALAVALKIIFNTEKGRVFWHKVKLKIPVIGKIALLNGASQYANTMAALMSAGLSVHQSLDITAKVLDNYVLSLETSMMSGRIEEGKQLGECMRQSKYFPKTLIEMCAIGENTGELDETLVTVGSYFDNEAEHATEKAISKLEPTILIVMAIFAGFIVISIYLPMFTMYELI</sequence>
<accession>A0A415E4Q8</accession>